<dbReference type="GO" id="GO:0003700">
    <property type="term" value="F:DNA-binding transcription factor activity"/>
    <property type="evidence" value="ECO:0007669"/>
    <property type="project" value="InterPro"/>
</dbReference>
<organism evidence="5 6">
    <name type="scientific">Hypericibacter adhaerens</name>
    <dbReference type="NCBI Taxonomy" id="2602016"/>
    <lineage>
        <taxon>Bacteria</taxon>
        <taxon>Pseudomonadati</taxon>
        <taxon>Pseudomonadota</taxon>
        <taxon>Alphaproteobacteria</taxon>
        <taxon>Rhodospirillales</taxon>
        <taxon>Dongiaceae</taxon>
        <taxon>Hypericibacter</taxon>
    </lineage>
</organism>
<dbReference type="SUPFAM" id="SSF46689">
    <property type="entry name" value="Homeodomain-like"/>
    <property type="match status" value="1"/>
</dbReference>
<dbReference type="InterPro" id="IPR035418">
    <property type="entry name" value="AraC-bd_2"/>
</dbReference>
<gene>
    <name evidence="5" type="ORF">FRZ61_01110</name>
</gene>
<proteinExistence type="predicted"/>
<dbReference type="PRINTS" id="PR00032">
    <property type="entry name" value="HTHARAC"/>
</dbReference>
<dbReference type="InterPro" id="IPR018060">
    <property type="entry name" value="HTH_AraC"/>
</dbReference>
<keyword evidence="2" id="KW-0238">DNA-binding</keyword>
<reference evidence="5 6" key="1">
    <citation type="submission" date="2019-08" db="EMBL/GenBank/DDBJ databases">
        <title>Hyperibacter terrae gen. nov., sp. nov. and Hyperibacter viscosus sp. nov., two new members in the family Rhodospirillaceae isolated from the rhizosphere of Hypericum perforatum.</title>
        <authorList>
            <person name="Noviana Z."/>
        </authorList>
    </citation>
    <scope>NUCLEOTIDE SEQUENCE [LARGE SCALE GENOMIC DNA]</scope>
    <source>
        <strain evidence="5 6">R5959</strain>
    </source>
</reference>
<protein>
    <recommendedName>
        <fullName evidence="4">HTH araC/xylS-type domain-containing protein</fullName>
    </recommendedName>
</protein>
<evidence type="ECO:0000256" key="3">
    <source>
        <dbReference type="ARBA" id="ARBA00023163"/>
    </source>
</evidence>
<dbReference type="InterPro" id="IPR020449">
    <property type="entry name" value="Tscrpt_reg_AraC-type_HTH"/>
</dbReference>
<keyword evidence="1" id="KW-0805">Transcription regulation</keyword>
<sequence>MQTVFDSKALPAAKRREAWRDAICDIYLRVDCAIEPETDYDGFVRETRLGEVILTDALCSPQTVQRQKQHIARIGKDCYYVGLVQRGTGFVRQAGSVLTLHPSCGVLYCASEPYELGCEEKNHSFWIELPRQVFADRFDSAQAPVITHLNSGRGLGRIAVEFCAALAAETADLDLQTQERLGEQLMDILALAVSAEPERQSADELSLKRARLWSVKSYIEAHLSDPDLTLSKIAAQNGISLRYLHQLFRPMNMSVTEWLRLRRLQRCYELLASPRHAARSITEIAYSMGFSSSSHFSNLFRAEFGVRPSDIRRATFLPGPSKKTPPFADGTA</sequence>
<dbReference type="OrthoDB" id="5295469at2"/>
<evidence type="ECO:0000313" key="6">
    <source>
        <dbReference type="Proteomes" id="UP000325797"/>
    </source>
</evidence>
<dbReference type="PANTHER" id="PTHR46796:SF6">
    <property type="entry name" value="ARAC SUBFAMILY"/>
    <property type="match status" value="1"/>
</dbReference>
<dbReference type="KEGG" id="hadh:FRZ61_01110"/>
<dbReference type="EMBL" id="CP042582">
    <property type="protein sequence ID" value="QEX20196.1"/>
    <property type="molecule type" value="Genomic_DNA"/>
</dbReference>
<name>A0A5J6MZU4_9PROT</name>
<dbReference type="Pfam" id="PF14525">
    <property type="entry name" value="AraC_binding_2"/>
    <property type="match status" value="1"/>
</dbReference>
<dbReference type="Pfam" id="PF12833">
    <property type="entry name" value="HTH_18"/>
    <property type="match status" value="1"/>
</dbReference>
<evidence type="ECO:0000313" key="5">
    <source>
        <dbReference type="EMBL" id="QEX20196.1"/>
    </source>
</evidence>
<evidence type="ECO:0000256" key="1">
    <source>
        <dbReference type="ARBA" id="ARBA00023015"/>
    </source>
</evidence>
<dbReference type="InterPro" id="IPR009057">
    <property type="entry name" value="Homeodomain-like_sf"/>
</dbReference>
<feature type="domain" description="HTH araC/xylS-type" evidence="4">
    <location>
        <begin position="213"/>
        <end position="314"/>
    </location>
</feature>
<dbReference type="PANTHER" id="PTHR46796">
    <property type="entry name" value="HTH-TYPE TRANSCRIPTIONAL ACTIVATOR RHAS-RELATED"/>
    <property type="match status" value="1"/>
</dbReference>
<dbReference type="AlphaFoldDB" id="A0A5J6MZU4"/>
<keyword evidence="3" id="KW-0804">Transcription</keyword>
<dbReference type="Proteomes" id="UP000325797">
    <property type="component" value="Chromosome"/>
</dbReference>
<dbReference type="PROSITE" id="PS01124">
    <property type="entry name" value="HTH_ARAC_FAMILY_2"/>
    <property type="match status" value="1"/>
</dbReference>
<evidence type="ECO:0000256" key="2">
    <source>
        <dbReference type="ARBA" id="ARBA00023125"/>
    </source>
</evidence>
<keyword evidence="6" id="KW-1185">Reference proteome</keyword>
<dbReference type="RefSeq" id="WP_151114454.1">
    <property type="nucleotide sequence ID" value="NZ_CP042582.1"/>
</dbReference>
<accession>A0A5J6MZU4</accession>
<dbReference type="GO" id="GO:0043565">
    <property type="term" value="F:sequence-specific DNA binding"/>
    <property type="evidence" value="ECO:0007669"/>
    <property type="project" value="InterPro"/>
</dbReference>
<dbReference type="SMART" id="SM00342">
    <property type="entry name" value="HTH_ARAC"/>
    <property type="match status" value="1"/>
</dbReference>
<evidence type="ECO:0000259" key="4">
    <source>
        <dbReference type="PROSITE" id="PS01124"/>
    </source>
</evidence>
<dbReference type="InterPro" id="IPR050204">
    <property type="entry name" value="AraC_XylS_family_regulators"/>
</dbReference>
<dbReference type="Gene3D" id="1.10.10.60">
    <property type="entry name" value="Homeodomain-like"/>
    <property type="match status" value="1"/>
</dbReference>